<evidence type="ECO:0000256" key="2">
    <source>
        <dbReference type="ARBA" id="ARBA00022803"/>
    </source>
</evidence>
<feature type="signal peptide" evidence="4">
    <location>
        <begin position="1"/>
        <end position="22"/>
    </location>
</feature>
<feature type="chain" id="PRO_5046353676" description="Tetratricopeptide repeat protein" evidence="4">
    <location>
        <begin position="23"/>
        <end position="416"/>
    </location>
</feature>
<organism evidence="5 6">
    <name type="scientific">Urechidicola vernalis</name>
    <dbReference type="NCBI Taxonomy" id="3075600"/>
    <lineage>
        <taxon>Bacteria</taxon>
        <taxon>Pseudomonadati</taxon>
        <taxon>Bacteroidota</taxon>
        <taxon>Flavobacteriia</taxon>
        <taxon>Flavobacteriales</taxon>
        <taxon>Flavobacteriaceae</taxon>
        <taxon>Urechidicola</taxon>
    </lineage>
</organism>
<feature type="repeat" description="TPR" evidence="3">
    <location>
        <begin position="267"/>
        <end position="300"/>
    </location>
</feature>
<dbReference type="Pfam" id="PF13181">
    <property type="entry name" value="TPR_8"/>
    <property type="match status" value="1"/>
</dbReference>
<sequence>MNTKIATLAVSMLMTLSTIAQKNEIKAAEKALKKKDYATALTEISKADGLISNADDKSKAKYYYIKGMALYAEGSDTGNIDDVITSFNALKAAEEASGVSKYSIEVSGIITTIIEKINTESFAAYQAGLNGEMDKYGEAAVGYDKIYRLMPQDTSFLYNAALVNSVGKNHEMAISQYQELLDLGYTGITTIYTAKSTVNNEVLNYSSYGDMMGQVKLKIAKDPKTEITKSKYMDMIKAIGSNYLALDNNEKALEFIRQARAENPTDYNLIIEEGTIYFKMGDNQKYMEKLEEAVQIKPDEAELHYVIGTIILESEENLDKAKEHLEKAIELDPKHSNAYLNMGAVFFKELKPIEDEMNANATNFAKYDKIKAEKYDPILKKMLPFIEKAYGLNPSDDVKNQLNSIYETLGMEKRAE</sequence>
<proteinExistence type="predicted"/>
<protein>
    <recommendedName>
        <fullName evidence="7">Tetratricopeptide repeat protein</fullName>
    </recommendedName>
</protein>
<dbReference type="InterPro" id="IPR019734">
    <property type="entry name" value="TPR_rpt"/>
</dbReference>
<evidence type="ECO:0000256" key="1">
    <source>
        <dbReference type="ARBA" id="ARBA00022737"/>
    </source>
</evidence>
<dbReference type="PANTHER" id="PTHR44858">
    <property type="entry name" value="TETRATRICOPEPTIDE REPEAT PROTEIN 6"/>
    <property type="match status" value="1"/>
</dbReference>
<keyword evidence="4" id="KW-0732">Signal</keyword>
<dbReference type="InterPro" id="IPR011990">
    <property type="entry name" value="TPR-like_helical_dom_sf"/>
</dbReference>
<comment type="caution">
    <text evidence="5">The sequence shown here is derived from an EMBL/GenBank/DDBJ whole genome shotgun (WGS) entry which is preliminary data.</text>
</comment>
<keyword evidence="2 3" id="KW-0802">TPR repeat</keyword>
<dbReference type="EMBL" id="JAVRHV010000001">
    <property type="protein sequence ID" value="MDT0552313.1"/>
    <property type="molecule type" value="Genomic_DNA"/>
</dbReference>
<feature type="repeat" description="TPR" evidence="3">
    <location>
        <begin position="233"/>
        <end position="266"/>
    </location>
</feature>
<evidence type="ECO:0000256" key="3">
    <source>
        <dbReference type="PROSITE-ProRule" id="PRU00339"/>
    </source>
</evidence>
<evidence type="ECO:0000256" key="4">
    <source>
        <dbReference type="SAM" id="SignalP"/>
    </source>
</evidence>
<dbReference type="PROSITE" id="PS50005">
    <property type="entry name" value="TPR"/>
    <property type="match status" value="2"/>
</dbReference>
<keyword evidence="6" id="KW-1185">Reference proteome</keyword>
<evidence type="ECO:0000313" key="5">
    <source>
        <dbReference type="EMBL" id="MDT0552313.1"/>
    </source>
</evidence>
<dbReference type="RefSeq" id="WP_311592165.1">
    <property type="nucleotide sequence ID" value="NZ_JAVRHV010000001.1"/>
</dbReference>
<reference evidence="5 6" key="1">
    <citation type="submission" date="2023-09" db="EMBL/GenBank/DDBJ databases">
        <authorList>
            <person name="Rey-Velasco X."/>
        </authorList>
    </citation>
    <scope>NUCLEOTIDE SEQUENCE [LARGE SCALE GENOMIC DNA]</scope>
    <source>
        <strain evidence="5 6">P050</strain>
    </source>
</reference>
<keyword evidence="1" id="KW-0677">Repeat</keyword>
<accession>A0ABU2Y5H7</accession>
<dbReference type="Gene3D" id="1.25.40.10">
    <property type="entry name" value="Tetratricopeptide repeat domain"/>
    <property type="match status" value="2"/>
</dbReference>
<gene>
    <name evidence="5" type="ORF">RM519_03560</name>
</gene>
<dbReference type="PANTHER" id="PTHR44858:SF1">
    <property type="entry name" value="UDP-N-ACETYLGLUCOSAMINE--PEPTIDE N-ACETYLGLUCOSAMINYLTRANSFERASE SPINDLY-RELATED"/>
    <property type="match status" value="1"/>
</dbReference>
<name>A0ABU2Y5H7_9FLAO</name>
<dbReference type="InterPro" id="IPR050498">
    <property type="entry name" value="Ycf3"/>
</dbReference>
<dbReference type="SMART" id="SM00028">
    <property type="entry name" value="TPR"/>
    <property type="match status" value="4"/>
</dbReference>
<dbReference type="Proteomes" id="UP001252186">
    <property type="component" value="Unassembled WGS sequence"/>
</dbReference>
<evidence type="ECO:0000313" key="6">
    <source>
        <dbReference type="Proteomes" id="UP001252186"/>
    </source>
</evidence>
<evidence type="ECO:0008006" key="7">
    <source>
        <dbReference type="Google" id="ProtNLM"/>
    </source>
</evidence>
<dbReference type="SUPFAM" id="SSF48452">
    <property type="entry name" value="TPR-like"/>
    <property type="match status" value="2"/>
</dbReference>